<organism evidence="1 2">
    <name type="scientific">Ascobolus immersus RN42</name>
    <dbReference type="NCBI Taxonomy" id="1160509"/>
    <lineage>
        <taxon>Eukaryota</taxon>
        <taxon>Fungi</taxon>
        <taxon>Dikarya</taxon>
        <taxon>Ascomycota</taxon>
        <taxon>Pezizomycotina</taxon>
        <taxon>Pezizomycetes</taxon>
        <taxon>Pezizales</taxon>
        <taxon>Ascobolaceae</taxon>
        <taxon>Ascobolus</taxon>
    </lineage>
</organism>
<dbReference type="Proteomes" id="UP000275078">
    <property type="component" value="Unassembled WGS sequence"/>
</dbReference>
<reference evidence="1 2" key="1">
    <citation type="journal article" date="2018" name="Nat. Ecol. Evol.">
        <title>Pezizomycetes genomes reveal the molecular basis of ectomycorrhizal truffle lifestyle.</title>
        <authorList>
            <person name="Murat C."/>
            <person name="Payen T."/>
            <person name="Noel B."/>
            <person name="Kuo A."/>
            <person name="Morin E."/>
            <person name="Chen J."/>
            <person name="Kohler A."/>
            <person name="Krizsan K."/>
            <person name="Balestrini R."/>
            <person name="Da Silva C."/>
            <person name="Montanini B."/>
            <person name="Hainaut M."/>
            <person name="Levati E."/>
            <person name="Barry K.W."/>
            <person name="Belfiori B."/>
            <person name="Cichocki N."/>
            <person name="Clum A."/>
            <person name="Dockter R.B."/>
            <person name="Fauchery L."/>
            <person name="Guy J."/>
            <person name="Iotti M."/>
            <person name="Le Tacon F."/>
            <person name="Lindquist E.A."/>
            <person name="Lipzen A."/>
            <person name="Malagnac F."/>
            <person name="Mello A."/>
            <person name="Molinier V."/>
            <person name="Miyauchi S."/>
            <person name="Poulain J."/>
            <person name="Riccioni C."/>
            <person name="Rubini A."/>
            <person name="Sitrit Y."/>
            <person name="Splivallo R."/>
            <person name="Traeger S."/>
            <person name="Wang M."/>
            <person name="Zifcakova L."/>
            <person name="Wipf D."/>
            <person name="Zambonelli A."/>
            <person name="Paolocci F."/>
            <person name="Nowrousian M."/>
            <person name="Ottonello S."/>
            <person name="Baldrian P."/>
            <person name="Spatafora J.W."/>
            <person name="Henrissat B."/>
            <person name="Nagy L.G."/>
            <person name="Aury J.M."/>
            <person name="Wincker P."/>
            <person name="Grigoriev I.V."/>
            <person name="Bonfante P."/>
            <person name="Martin F.M."/>
        </authorList>
    </citation>
    <scope>NUCLEOTIDE SEQUENCE [LARGE SCALE GENOMIC DNA]</scope>
    <source>
        <strain evidence="1 2">RN42</strain>
    </source>
</reference>
<evidence type="ECO:0000313" key="1">
    <source>
        <dbReference type="EMBL" id="RPA86362.1"/>
    </source>
</evidence>
<protein>
    <submittedName>
        <fullName evidence="1">Uncharacterized protein</fullName>
    </submittedName>
</protein>
<dbReference type="AlphaFoldDB" id="A0A3N4IJN4"/>
<dbReference type="EMBL" id="ML119650">
    <property type="protein sequence ID" value="RPA86362.1"/>
    <property type="molecule type" value="Genomic_DNA"/>
</dbReference>
<name>A0A3N4IJN4_ASCIM</name>
<accession>A0A3N4IJN4</accession>
<sequence>MRPEEIDITDAQAEEIFKQYSTGDDTYFVDGALPRNSRPQNPAAFKPEYVKAFDFVSSVLYYSGCHLNARVDTGNRGAGLHVKVDHGCVGAVASKLAGPHGWIVGYMREMSKEETALQAQLARNWYANLVRRLDGLFTLAKGGAQFTENQYGRAYTSHAWSTESIHHSTILQVYISIISLKTNKPP</sequence>
<keyword evidence="2" id="KW-1185">Reference proteome</keyword>
<proteinExistence type="predicted"/>
<gene>
    <name evidence="1" type="ORF">BJ508DRAFT_348788</name>
</gene>
<evidence type="ECO:0000313" key="2">
    <source>
        <dbReference type="Proteomes" id="UP000275078"/>
    </source>
</evidence>